<evidence type="ECO:0000256" key="12">
    <source>
        <dbReference type="ARBA" id="ARBA00023286"/>
    </source>
</evidence>
<dbReference type="InterPro" id="IPR028082">
    <property type="entry name" value="Peripla_BP_I"/>
</dbReference>
<dbReference type="PANTHER" id="PTHR34836:SF1">
    <property type="entry name" value="OS09G0428600 PROTEIN"/>
    <property type="match status" value="1"/>
</dbReference>
<dbReference type="CDD" id="cd13686">
    <property type="entry name" value="GluR_Plant"/>
    <property type="match status" value="1"/>
</dbReference>
<gene>
    <name evidence="17" type="ORF">CTI12_AA146210</name>
</gene>
<feature type="transmembrane region" description="Helical" evidence="15">
    <location>
        <begin position="986"/>
        <end position="1004"/>
    </location>
</feature>
<dbReference type="Pfam" id="PF01094">
    <property type="entry name" value="ANF_receptor"/>
    <property type="match status" value="2"/>
</dbReference>
<dbReference type="InterPro" id="IPR044440">
    <property type="entry name" value="GABAb_receptor_plant_PBP1"/>
</dbReference>
<comment type="caution">
    <text evidence="17">The sequence shown here is derived from an EMBL/GenBank/DDBJ whole genome shotgun (WGS) entry which is preliminary data.</text>
</comment>
<keyword evidence="5 15" id="KW-0812">Transmembrane</keyword>
<evidence type="ECO:0000256" key="4">
    <source>
        <dbReference type="ARBA" id="ARBA00022448"/>
    </source>
</evidence>
<feature type="transmembrane region" description="Helical" evidence="15">
    <location>
        <begin position="1046"/>
        <end position="1064"/>
    </location>
</feature>
<keyword evidence="8" id="KW-0406">Ion transport</keyword>
<dbReference type="FunFam" id="3.40.190.10:FF:000103">
    <property type="entry name" value="Glutamate receptor"/>
    <property type="match status" value="2"/>
</dbReference>
<proteinExistence type="inferred from homology"/>
<keyword evidence="12" id="KW-1071">Ligand-gated ion channel</keyword>
<dbReference type="InterPro" id="IPR019594">
    <property type="entry name" value="Glu/Gly-bd"/>
</dbReference>
<dbReference type="InterPro" id="IPR001828">
    <property type="entry name" value="ANF_lig-bd_rcpt"/>
</dbReference>
<evidence type="ECO:0000313" key="17">
    <source>
        <dbReference type="EMBL" id="PWA85784.1"/>
    </source>
</evidence>
<dbReference type="InterPro" id="IPR015683">
    <property type="entry name" value="Ionotropic_Glu_rcpt"/>
</dbReference>
<keyword evidence="4" id="KW-0813">Transport</keyword>
<evidence type="ECO:0000256" key="9">
    <source>
        <dbReference type="ARBA" id="ARBA00023136"/>
    </source>
</evidence>
<keyword evidence="9 15" id="KW-0472">Membrane</keyword>
<dbReference type="Pfam" id="PF00060">
    <property type="entry name" value="Lig_chan"/>
    <property type="match status" value="1"/>
</dbReference>
<dbReference type="CDD" id="cd19990">
    <property type="entry name" value="PBP1_GABAb_receptor_plant"/>
    <property type="match status" value="1"/>
</dbReference>
<dbReference type="Proteomes" id="UP000245207">
    <property type="component" value="Unassembled WGS sequence"/>
</dbReference>
<evidence type="ECO:0000256" key="2">
    <source>
        <dbReference type="ARBA" id="ARBA00008685"/>
    </source>
</evidence>
<feature type="transmembrane region" description="Helical" evidence="15">
    <location>
        <begin position="1229"/>
        <end position="1247"/>
    </location>
</feature>
<dbReference type="FunFam" id="3.40.190.10:FF:000217">
    <property type="entry name" value="Glutamate receptor"/>
    <property type="match status" value="1"/>
</dbReference>
<dbReference type="Gene3D" id="1.10.287.70">
    <property type="match status" value="2"/>
</dbReference>
<comment type="function">
    <text evidence="14">Glutamate-gated receptor that probably acts as a non-selective cation channel. May be involved in light-signal transduction and calcium homeostasis via the regulation of calcium influx into cells.</text>
</comment>
<evidence type="ECO:0000313" key="18">
    <source>
        <dbReference type="Proteomes" id="UP000245207"/>
    </source>
</evidence>
<sequence>MGNWLWLPIGKNGGLNIGSLEAFNVSLLLKMEVEDLQLNTSYVYVVSKLPNIMKNYMLVFILVMSLMPIANGETKTKIKVGVILDNETSIGKMSRSCISMALHDFYQEHDSYTTRIVLRFRDSKQDNVEAASAAIDLLKNEQVMAILGPCTSSQADFVIDIGNKSSVPIISPATSPSLSPKDTPYFIRSSHDSSSQLKPIAELIKHFGWREVVFIYEDGDYGRGLTPYISDAMVNVDAKVMYRTVIYHSASDDWILKELYKMKTMQTRVFIVHALPDLATRFFKKVNEAGMMEEGYAWIITEVLTSRLHSLDRSDIDLMQGVLGVKSRIPRTNETIEFEKRWKRNQNPEGEMTELDMFGYWWYDTVSALAIALEKVPSDTIINTTNFKRKQNSTTDLEAIGTSEMGPMLLPLIRNIKHNGLSGDFHLIDGQLQHSVYEIVNIIGKGEKHIGYWTPTNGIIKKLHQINGTKNDLGTIIWPGDTPFSPKGWEMPTSNHSKLRVGVPAKSGFVQFIDADIDPKTKQVISVTGFCVDVFNAVIGALPYAVKIEFIPFVTPDGMRAAGTYNDLLLNLSNGKYDAVAGDITILADRAEYVDFTLPYTEAGFSMIVPIKVDDRKSAWIFMKPLETNLWITIGAFFIYTGLVVWVVEHRVNKEFRGPPRQQVGMIFWFSFSTLVFAHRVKSRIPRTNETIEFEKRWKRNQNPEGEMTELDMFGYWWYDTVSALAIALEKVPSDTIINTTNFKRKQNSTTDLEAIGTSEMGPMLLPLIRNIKHNGLSGDFHLIDGQLQHSVYEIVNIIGKGEKHIGYWTPTNGIIKKLHQINGTKNDLGTIIWPGDTPFSPKGWEMPTSNHSKLRVGVPAKSGFVQFIDADIDPKTKQVISVTGFCVDVFNAVIGALPYAVKIEFIPFVTPDGMRAAGTYNDLLLNLSNGKYDAVAGDITILADRAEYVDFTLPYTEAGFSMIVPIKVDDRKSAWIFMKPLETNLWITIGAFFIYTGLVVWVVEHRVNKEFRGPPRQQVGMIFWFSFSTLVFAHREKLISNLSRFVVIVWVFVVLVLTSSYTASLTSILTVQKLQPAYTDINKIMINGESVGYQDGTFVHDKLIAMGFQESQLKNYSTFEQYDEALAQGSQKGGVSAIMDEIPYIRVFLAKYCTKYTMTGPIYKTAGFGFAFQRGSPLVADVSRAVLQVTEEQMRNISNQWFGEPTSCDQQKEASVTSDRLTLESFKGLFIIAGLSSTSALLLFLFRFSYEVKDMLASQGSLGEKFSSIVKSFDVYKNSESKPTSPAISPYHDGAGFFSSDEGFSTTEPGTPVHETIQVVESNIETNVHDNVTSTSR</sequence>
<comment type="subcellular location">
    <subcellularLocation>
        <location evidence="1">Membrane</location>
        <topology evidence="1">Multi-pass membrane protein</topology>
    </subcellularLocation>
</comment>
<comment type="similarity">
    <text evidence="2">Belongs to the glutamate-gated ion channel (TC 1.A.10.1) family.</text>
</comment>
<dbReference type="InterPro" id="IPR001320">
    <property type="entry name" value="Iontro_rcpt_C"/>
</dbReference>
<reference evidence="17 18" key="1">
    <citation type="journal article" date="2018" name="Mol. Plant">
        <title>The genome of Artemisia annua provides insight into the evolution of Asteraceae family and artemisinin biosynthesis.</title>
        <authorList>
            <person name="Shen Q."/>
            <person name="Zhang L."/>
            <person name="Liao Z."/>
            <person name="Wang S."/>
            <person name="Yan T."/>
            <person name="Shi P."/>
            <person name="Liu M."/>
            <person name="Fu X."/>
            <person name="Pan Q."/>
            <person name="Wang Y."/>
            <person name="Lv Z."/>
            <person name="Lu X."/>
            <person name="Zhang F."/>
            <person name="Jiang W."/>
            <person name="Ma Y."/>
            <person name="Chen M."/>
            <person name="Hao X."/>
            <person name="Li L."/>
            <person name="Tang Y."/>
            <person name="Lv G."/>
            <person name="Zhou Y."/>
            <person name="Sun X."/>
            <person name="Brodelius P.E."/>
            <person name="Rose J.K.C."/>
            <person name="Tang K."/>
        </authorList>
    </citation>
    <scope>NUCLEOTIDE SEQUENCE [LARGE SCALE GENOMIC DNA]</scope>
    <source>
        <strain evidence="18">cv. Huhao1</strain>
        <tissue evidence="17">Leaf</tissue>
    </source>
</reference>
<comment type="subunit">
    <text evidence="3">May form heteromers.</text>
</comment>
<dbReference type="Gene3D" id="3.40.50.2300">
    <property type="match status" value="3"/>
</dbReference>
<evidence type="ECO:0000256" key="1">
    <source>
        <dbReference type="ARBA" id="ARBA00004141"/>
    </source>
</evidence>
<feature type="transmembrane region" description="Helical" evidence="15">
    <location>
        <begin position="630"/>
        <end position="648"/>
    </location>
</feature>
<evidence type="ECO:0000259" key="16">
    <source>
        <dbReference type="SMART" id="SM00079"/>
    </source>
</evidence>
<dbReference type="Gene3D" id="3.40.190.10">
    <property type="entry name" value="Periplasmic binding protein-like II"/>
    <property type="match status" value="3"/>
</dbReference>
<dbReference type="GO" id="GO:0016020">
    <property type="term" value="C:membrane"/>
    <property type="evidence" value="ECO:0007669"/>
    <property type="project" value="UniProtKB-SubCell"/>
</dbReference>
<evidence type="ECO:0000256" key="10">
    <source>
        <dbReference type="ARBA" id="ARBA00023170"/>
    </source>
</evidence>
<dbReference type="FunFam" id="1.10.287.70:FF:000037">
    <property type="entry name" value="Glutamate receptor"/>
    <property type="match status" value="1"/>
</dbReference>
<evidence type="ECO:0000256" key="13">
    <source>
        <dbReference type="ARBA" id="ARBA00023303"/>
    </source>
</evidence>
<dbReference type="EMBL" id="PKPP01001087">
    <property type="protein sequence ID" value="PWA85784.1"/>
    <property type="molecule type" value="Genomic_DNA"/>
</dbReference>
<keyword evidence="11" id="KW-0325">Glycoprotein</keyword>
<dbReference type="SUPFAM" id="SSF53850">
    <property type="entry name" value="Periplasmic binding protein-like II"/>
    <property type="match status" value="2"/>
</dbReference>
<evidence type="ECO:0000256" key="8">
    <source>
        <dbReference type="ARBA" id="ARBA00023065"/>
    </source>
</evidence>
<keyword evidence="6" id="KW-0732">Signal</keyword>
<keyword evidence="7 15" id="KW-1133">Transmembrane helix</keyword>
<dbReference type="SMART" id="SM00079">
    <property type="entry name" value="PBPe"/>
    <property type="match status" value="1"/>
</dbReference>
<dbReference type="FunFam" id="3.40.50.2300:FF:000188">
    <property type="entry name" value="Glutamate receptor"/>
    <property type="match status" value="1"/>
</dbReference>
<name>A0A2U1PJ47_ARTAN</name>
<evidence type="ECO:0000256" key="14">
    <source>
        <dbReference type="ARBA" id="ARBA00049638"/>
    </source>
</evidence>
<evidence type="ECO:0000256" key="5">
    <source>
        <dbReference type="ARBA" id="ARBA00022692"/>
    </source>
</evidence>
<keyword evidence="18" id="KW-1185">Reference proteome</keyword>
<keyword evidence="13" id="KW-0407">Ion channel</keyword>
<dbReference type="Pfam" id="PF10613">
    <property type="entry name" value="Lig_chan-Glu_bd"/>
    <property type="match status" value="2"/>
</dbReference>
<organism evidence="17 18">
    <name type="scientific">Artemisia annua</name>
    <name type="common">Sweet wormwood</name>
    <dbReference type="NCBI Taxonomy" id="35608"/>
    <lineage>
        <taxon>Eukaryota</taxon>
        <taxon>Viridiplantae</taxon>
        <taxon>Streptophyta</taxon>
        <taxon>Embryophyta</taxon>
        <taxon>Tracheophyta</taxon>
        <taxon>Spermatophyta</taxon>
        <taxon>Magnoliopsida</taxon>
        <taxon>eudicotyledons</taxon>
        <taxon>Gunneridae</taxon>
        <taxon>Pentapetalae</taxon>
        <taxon>asterids</taxon>
        <taxon>campanulids</taxon>
        <taxon>Asterales</taxon>
        <taxon>Asteraceae</taxon>
        <taxon>Asteroideae</taxon>
        <taxon>Anthemideae</taxon>
        <taxon>Artemisiinae</taxon>
        <taxon>Artemisia</taxon>
    </lineage>
</organism>
<dbReference type="OrthoDB" id="5984008at2759"/>
<evidence type="ECO:0000256" key="15">
    <source>
        <dbReference type="SAM" id="Phobius"/>
    </source>
</evidence>
<evidence type="ECO:0000256" key="3">
    <source>
        <dbReference type="ARBA" id="ARBA00011095"/>
    </source>
</evidence>
<protein>
    <submittedName>
        <fullName evidence="17">Glutamate receptor 2.1</fullName>
    </submittedName>
</protein>
<dbReference type="SUPFAM" id="SSF53822">
    <property type="entry name" value="Periplasmic binding protein-like I"/>
    <property type="match status" value="2"/>
</dbReference>
<evidence type="ECO:0000256" key="7">
    <source>
        <dbReference type="ARBA" id="ARBA00022989"/>
    </source>
</evidence>
<evidence type="ECO:0000256" key="6">
    <source>
        <dbReference type="ARBA" id="ARBA00022729"/>
    </source>
</evidence>
<feature type="transmembrane region" description="Helical" evidence="15">
    <location>
        <begin position="1016"/>
        <end position="1034"/>
    </location>
</feature>
<dbReference type="GO" id="GO:0015276">
    <property type="term" value="F:ligand-gated monoatomic ion channel activity"/>
    <property type="evidence" value="ECO:0007669"/>
    <property type="project" value="InterPro"/>
</dbReference>
<feature type="domain" description="Ionotropic glutamate receptor C-terminal" evidence="16">
    <location>
        <begin position="854"/>
        <end position="1205"/>
    </location>
</feature>
<dbReference type="PANTHER" id="PTHR34836">
    <property type="entry name" value="OS06G0188250 PROTEIN"/>
    <property type="match status" value="1"/>
</dbReference>
<accession>A0A2U1PJ47</accession>
<evidence type="ECO:0000256" key="11">
    <source>
        <dbReference type="ARBA" id="ARBA00023180"/>
    </source>
</evidence>
<keyword evidence="10 17" id="KW-0675">Receptor</keyword>